<evidence type="ECO:0000256" key="1">
    <source>
        <dbReference type="ARBA" id="ARBA00007754"/>
    </source>
</evidence>
<evidence type="ECO:0000313" key="8">
    <source>
        <dbReference type="EMBL" id="KAJ3176846.1"/>
    </source>
</evidence>
<keyword evidence="9" id="KW-1185">Reference proteome</keyword>
<dbReference type="GO" id="GO:0016985">
    <property type="term" value="F:mannan endo-1,4-beta-mannosidase activity"/>
    <property type="evidence" value="ECO:0007669"/>
    <property type="project" value="InterPro"/>
</dbReference>
<dbReference type="PANTHER" id="PTHR40079">
    <property type="entry name" value="MANNAN ENDO-1,4-BETA-MANNOSIDASE E-RELATED"/>
    <property type="match status" value="1"/>
</dbReference>
<keyword evidence="5" id="KW-1133">Transmembrane helix</keyword>
<evidence type="ECO:0000313" key="9">
    <source>
        <dbReference type="Proteomes" id="UP001212152"/>
    </source>
</evidence>
<keyword evidence="5" id="KW-0472">Membrane</keyword>
<protein>
    <recommendedName>
        <fullName evidence="7">GH26 domain-containing protein</fullName>
    </recommendedName>
</protein>
<dbReference type="AlphaFoldDB" id="A0AAD5XLK9"/>
<keyword evidence="3 4" id="KW-0326">Glycosidase</keyword>
<feature type="active site" description="Nucleophile" evidence="4">
    <location>
        <position position="327"/>
    </location>
</feature>
<accession>A0AAD5XLK9</accession>
<keyword evidence="2 4" id="KW-0378">Hydrolase</keyword>
<gene>
    <name evidence="8" type="ORF">HDU87_004778</name>
</gene>
<evidence type="ECO:0000256" key="3">
    <source>
        <dbReference type="ARBA" id="ARBA00023295"/>
    </source>
</evidence>
<feature type="active site" description="Proton donor" evidence="4">
    <location>
        <position position="154"/>
    </location>
</feature>
<name>A0AAD5XLK9_9FUNG</name>
<sequence length="472" mass="50782">MPPSIRPLPQLPRLAPFLSLFLATFLLLVTSTAALAPLEPATGRFFGAWLNTTARSDTPELFNSRLGFKASIFQWSINIPLIASELPPVSLIDATGTDAILYLTVFPRMQASFNATGNEAFDQLEPQQVVDDFVALLQSYVSGGRRVLLRVASEMNGSWFPWGQRPTRYVAMWRRFYTAVRAKIPASQNTVAFLFSPSSGNGYPFPGGMYNPFTVNHNGTLNSATTTNPDDFKLLDTNGDGKLDSWDDAYSPYWPGSEYVDFVGLSLYFFGVTFPWVANAMPGDRMLLDAIEGRGGGEASVTIARQNFYATYAAPGGAYNKPMMISETAAAFHISLVDSPTVPLPAGPGALAMKQAFWRQYVTNSTFLATHPQIKGVCLFEWEKDEESTYRDYRATQDPAILAAFKADFFGAGGAGNASADAAAGLYLQAAPAKSIKTGSGAAAMPSPPFSIKGLGAVGVALAAMVAALLLL</sequence>
<evidence type="ECO:0000259" key="7">
    <source>
        <dbReference type="PROSITE" id="PS51764"/>
    </source>
</evidence>
<comment type="similarity">
    <text evidence="1 4">Belongs to the glycosyl hydrolase 26 family.</text>
</comment>
<dbReference type="GO" id="GO:0006080">
    <property type="term" value="P:substituted mannan metabolic process"/>
    <property type="evidence" value="ECO:0007669"/>
    <property type="project" value="InterPro"/>
</dbReference>
<reference evidence="8" key="1">
    <citation type="submission" date="2020-05" db="EMBL/GenBank/DDBJ databases">
        <title>Phylogenomic resolution of chytrid fungi.</title>
        <authorList>
            <person name="Stajich J.E."/>
            <person name="Amses K."/>
            <person name="Simmons R."/>
            <person name="Seto K."/>
            <person name="Myers J."/>
            <person name="Bonds A."/>
            <person name="Quandt C.A."/>
            <person name="Barry K."/>
            <person name="Liu P."/>
            <person name="Grigoriev I."/>
            <person name="Longcore J.E."/>
            <person name="James T.Y."/>
        </authorList>
    </citation>
    <scope>NUCLEOTIDE SEQUENCE</scope>
    <source>
        <strain evidence="8">JEL0379</strain>
    </source>
</reference>
<keyword evidence="6" id="KW-0732">Signal</keyword>
<evidence type="ECO:0000256" key="4">
    <source>
        <dbReference type="PROSITE-ProRule" id="PRU01100"/>
    </source>
</evidence>
<dbReference type="InterPro" id="IPR000805">
    <property type="entry name" value="Glyco_hydro_26"/>
</dbReference>
<dbReference type="PANTHER" id="PTHR40079:SF4">
    <property type="entry name" value="GH26 DOMAIN-CONTAINING PROTEIN-RELATED"/>
    <property type="match status" value="1"/>
</dbReference>
<feature type="chain" id="PRO_5042015409" description="GH26 domain-containing protein" evidence="6">
    <location>
        <begin position="35"/>
        <end position="472"/>
    </location>
</feature>
<evidence type="ECO:0000256" key="2">
    <source>
        <dbReference type="ARBA" id="ARBA00022801"/>
    </source>
</evidence>
<dbReference type="InterPro" id="IPR022790">
    <property type="entry name" value="GH26_dom"/>
</dbReference>
<dbReference type="Gene3D" id="3.20.20.80">
    <property type="entry name" value="Glycosidases"/>
    <property type="match status" value="1"/>
</dbReference>
<keyword evidence="5" id="KW-0812">Transmembrane</keyword>
<proteinExistence type="inferred from homology"/>
<feature type="domain" description="GH26" evidence="7">
    <location>
        <begin position="30"/>
        <end position="405"/>
    </location>
</feature>
<evidence type="ECO:0000256" key="5">
    <source>
        <dbReference type="SAM" id="Phobius"/>
    </source>
</evidence>
<feature type="signal peptide" evidence="6">
    <location>
        <begin position="1"/>
        <end position="34"/>
    </location>
</feature>
<dbReference type="EMBL" id="JADGJQ010000037">
    <property type="protein sequence ID" value="KAJ3176846.1"/>
    <property type="molecule type" value="Genomic_DNA"/>
</dbReference>
<dbReference type="InterPro" id="IPR017853">
    <property type="entry name" value="GH"/>
</dbReference>
<evidence type="ECO:0000256" key="6">
    <source>
        <dbReference type="SAM" id="SignalP"/>
    </source>
</evidence>
<dbReference type="PROSITE" id="PS51764">
    <property type="entry name" value="GH26"/>
    <property type="match status" value="1"/>
</dbReference>
<organism evidence="8 9">
    <name type="scientific">Geranomyces variabilis</name>
    <dbReference type="NCBI Taxonomy" id="109894"/>
    <lineage>
        <taxon>Eukaryota</taxon>
        <taxon>Fungi</taxon>
        <taxon>Fungi incertae sedis</taxon>
        <taxon>Chytridiomycota</taxon>
        <taxon>Chytridiomycota incertae sedis</taxon>
        <taxon>Chytridiomycetes</taxon>
        <taxon>Spizellomycetales</taxon>
        <taxon>Powellomycetaceae</taxon>
        <taxon>Geranomyces</taxon>
    </lineage>
</organism>
<dbReference type="SUPFAM" id="SSF51445">
    <property type="entry name" value="(Trans)glycosidases"/>
    <property type="match status" value="1"/>
</dbReference>
<comment type="caution">
    <text evidence="8">The sequence shown here is derived from an EMBL/GenBank/DDBJ whole genome shotgun (WGS) entry which is preliminary data.</text>
</comment>
<dbReference type="Proteomes" id="UP001212152">
    <property type="component" value="Unassembled WGS sequence"/>
</dbReference>
<feature type="transmembrane region" description="Helical" evidence="5">
    <location>
        <begin position="450"/>
        <end position="471"/>
    </location>
</feature>